<dbReference type="AlphaFoldDB" id="A0A9Q8WB24"/>
<dbReference type="RefSeq" id="XP_049138375.1">
    <property type="nucleotide sequence ID" value="XM_049297151.1"/>
</dbReference>
<accession>A0A9Q8WB24</accession>
<dbReference type="EMBL" id="CP019472">
    <property type="protein sequence ID" value="UQC76734.1"/>
    <property type="molecule type" value="Genomic_DNA"/>
</dbReference>
<name>A0A9Q8WB24_9PEZI</name>
<dbReference type="KEGG" id="clup:CLUP02_18249"/>
<evidence type="ECO:0000313" key="2">
    <source>
        <dbReference type="Proteomes" id="UP000830671"/>
    </source>
</evidence>
<dbReference type="Proteomes" id="UP000830671">
    <property type="component" value="Chromosome 10"/>
</dbReference>
<dbReference type="GeneID" id="73352161"/>
<sequence>MGRIWIPAIIPDRHGLLQRTSRPYETTEAQLRMLVSVTRRATARGQIDAFVRRFDHCNLRMTCPRNRFYSTWPVNHVYCATQDSSDRARDVVCIYPTLPLPPSFPLMLFPCYSVWANMSSFNASSACLSAALFPLTVVGKRVHNRQVRPAASIAGKFEVLEGHYQTK</sequence>
<reference evidence="1" key="1">
    <citation type="journal article" date="2021" name="Mol. Plant Microbe Interact.">
        <title>Complete Genome Sequence of the Plant-Pathogenic Fungus Colletotrichum lupini.</title>
        <authorList>
            <person name="Baroncelli R."/>
            <person name="Pensec F."/>
            <person name="Da Lio D."/>
            <person name="Boufleur T."/>
            <person name="Vicente I."/>
            <person name="Sarrocco S."/>
            <person name="Picot A."/>
            <person name="Baraldi E."/>
            <person name="Sukno S."/>
            <person name="Thon M."/>
            <person name="Le Floch G."/>
        </authorList>
    </citation>
    <scope>NUCLEOTIDE SEQUENCE</scope>
    <source>
        <strain evidence="1">IMI 504893</strain>
    </source>
</reference>
<proteinExistence type="predicted"/>
<keyword evidence="2" id="KW-1185">Reference proteome</keyword>
<organism evidence="1 2">
    <name type="scientific">Colletotrichum lupini</name>
    <dbReference type="NCBI Taxonomy" id="145971"/>
    <lineage>
        <taxon>Eukaryota</taxon>
        <taxon>Fungi</taxon>
        <taxon>Dikarya</taxon>
        <taxon>Ascomycota</taxon>
        <taxon>Pezizomycotina</taxon>
        <taxon>Sordariomycetes</taxon>
        <taxon>Hypocreomycetidae</taxon>
        <taxon>Glomerellales</taxon>
        <taxon>Glomerellaceae</taxon>
        <taxon>Colletotrichum</taxon>
        <taxon>Colletotrichum acutatum species complex</taxon>
    </lineage>
</organism>
<gene>
    <name evidence="1" type="ORF">CLUP02_18249</name>
</gene>
<protein>
    <submittedName>
        <fullName evidence="1">Uncharacterized protein</fullName>
    </submittedName>
</protein>
<evidence type="ECO:0000313" key="1">
    <source>
        <dbReference type="EMBL" id="UQC76734.1"/>
    </source>
</evidence>